<dbReference type="OMA" id="ISEPANC"/>
<keyword evidence="4" id="KW-1185">Reference proteome</keyword>
<dbReference type="Proteomes" id="UP000000689">
    <property type="component" value="Chromosome 8"/>
</dbReference>
<organism evidence="3 4">
    <name type="scientific">Naumovozyma dairenensis (strain ATCC 10597 / BCRC 20456 / CBS 421 / NBRC 0211 / NRRL Y-12639)</name>
    <name type="common">Saccharomyces dairenensis</name>
    <dbReference type="NCBI Taxonomy" id="1071378"/>
    <lineage>
        <taxon>Eukaryota</taxon>
        <taxon>Fungi</taxon>
        <taxon>Dikarya</taxon>
        <taxon>Ascomycota</taxon>
        <taxon>Saccharomycotina</taxon>
        <taxon>Saccharomycetes</taxon>
        <taxon>Saccharomycetales</taxon>
        <taxon>Saccharomycetaceae</taxon>
        <taxon>Naumovozyma</taxon>
    </lineage>
</organism>
<evidence type="ECO:0000256" key="1">
    <source>
        <dbReference type="ARBA" id="ARBA00010402"/>
    </source>
</evidence>
<feature type="region of interest" description="Disordered" evidence="2">
    <location>
        <begin position="1"/>
        <end position="38"/>
    </location>
</feature>
<dbReference type="CDD" id="cd24139">
    <property type="entry name" value="SIP5-like"/>
    <property type="match status" value="1"/>
</dbReference>
<dbReference type="eggNOG" id="KOG2789">
    <property type="taxonomic scope" value="Eukaryota"/>
</dbReference>
<feature type="region of interest" description="Disordered" evidence="2">
    <location>
        <begin position="288"/>
        <end position="307"/>
    </location>
</feature>
<dbReference type="RefSeq" id="XP_003671713.1">
    <property type="nucleotide sequence ID" value="XM_003671665.1"/>
</dbReference>
<feature type="region of interest" description="Disordered" evidence="2">
    <location>
        <begin position="406"/>
        <end position="480"/>
    </location>
</feature>
<dbReference type="GO" id="GO:0042149">
    <property type="term" value="P:cellular response to glucose starvation"/>
    <property type="evidence" value="ECO:0007669"/>
    <property type="project" value="EnsemblFungi"/>
</dbReference>
<evidence type="ECO:0000313" key="4">
    <source>
        <dbReference type="Proteomes" id="UP000000689"/>
    </source>
</evidence>
<protein>
    <recommendedName>
        <fullName evidence="5">Protein SIP5</fullName>
    </recommendedName>
</protein>
<dbReference type="GO" id="GO:0005737">
    <property type="term" value="C:cytoplasm"/>
    <property type="evidence" value="ECO:0007669"/>
    <property type="project" value="TreeGrafter"/>
</dbReference>
<dbReference type="KEGG" id="ndi:NDAI_0H02970"/>
<comment type="similarity">
    <text evidence="1">Belongs to the SIP5 family.</text>
</comment>
<feature type="compositionally biased region" description="Low complexity" evidence="2">
    <location>
        <begin position="427"/>
        <end position="445"/>
    </location>
</feature>
<feature type="compositionally biased region" description="Polar residues" evidence="2">
    <location>
        <begin position="13"/>
        <end position="31"/>
    </location>
</feature>
<name>G0WFA9_NAUDC</name>
<feature type="compositionally biased region" description="Polar residues" evidence="2">
    <location>
        <begin position="54"/>
        <end position="63"/>
    </location>
</feature>
<dbReference type="HOGENOM" id="CLU_009068_2_0_1"/>
<evidence type="ECO:0000256" key="2">
    <source>
        <dbReference type="SAM" id="MobiDB-lite"/>
    </source>
</evidence>
<dbReference type="PANTHER" id="PTHR31315">
    <property type="entry name" value="PROTEIN SIP5"/>
    <property type="match status" value="1"/>
</dbReference>
<accession>G0WFA9</accession>
<dbReference type="InterPro" id="IPR039301">
    <property type="entry name" value="Sip5/DA2"/>
</dbReference>
<dbReference type="OrthoDB" id="21471at2759"/>
<dbReference type="AlphaFoldDB" id="G0WFA9"/>
<reference evidence="3 4" key="1">
    <citation type="journal article" date="2011" name="Proc. Natl. Acad. Sci. U.S.A.">
        <title>Evolutionary erosion of yeast sex chromosomes by mating-type switching accidents.</title>
        <authorList>
            <person name="Gordon J.L."/>
            <person name="Armisen D."/>
            <person name="Proux-Wera E."/>
            <person name="Oheigeartaigh S.S."/>
            <person name="Byrne K.P."/>
            <person name="Wolfe K.H."/>
        </authorList>
    </citation>
    <scope>NUCLEOTIDE SEQUENCE [LARGE SCALE GENOMIC DNA]</scope>
    <source>
        <strain evidence="4">ATCC 10597 / BCRC 20456 / CBS 421 / NBRC 0211 / NRRL Y-12639</strain>
    </source>
</reference>
<dbReference type="PANTHER" id="PTHR31315:SF1">
    <property type="entry name" value="PROTEIN SIP5"/>
    <property type="match status" value="1"/>
</dbReference>
<evidence type="ECO:0008006" key="5">
    <source>
        <dbReference type="Google" id="ProtNLM"/>
    </source>
</evidence>
<evidence type="ECO:0000313" key="3">
    <source>
        <dbReference type="EMBL" id="CCD26470.1"/>
    </source>
</evidence>
<dbReference type="GeneID" id="11496001"/>
<sequence>MGNVPGKLDQDNIYFNQSGRGAGTQSNNASPEKNRITRNRRAVSLVNSVLATSRTSTNLSDEANPNKRRSTREREALKEEHAKGLVVKYNETVDGGYLAPYGVYSVEKLDYDVQIVKKLIVDRKLAPFYTPLQDFDKSWTKEEVIKIINGLPLHSTFSDCIEEFDGVPTGNLKRANFDDLIDRSLSKKEQRREHSKIFKARLYKKRVLWQEGENELFLEKKIESRSPNSKPNQYLPSDDLKYEVYRNGNECPICFLYFPEPLNYSKCCLQPICTECFVQIKRSEPHFPHEEIDPMQPAESESEKDPNLLTSEPATCPYCATPDFSIMYCPPKTRRTGLGGIPPIAFKSDQLYIPGESSNSDGSDETNLRSRSKSVEGSAIISADSIRPDWENKLKKERMRLMKRSNNATAIHISNRLVQPEHRSRNGSTPGSSSPTTTGANETTTINELEEQMVEEAIKLSLEDNGTSGKKKKKRSQTLS</sequence>
<proteinExistence type="inferred from homology"/>
<feature type="region of interest" description="Disordered" evidence="2">
    <location>
        <begin position="351"/>
        <end position="380"/>
    </location>
</feature>
<dbReference type="STRING" id="1071378.G0WFA9"/>
<dbReference type="EMBL" id="HE580274">
    <property type="protein sequence ID" value="CCD26470.1"/>
    <property type="molecule type" value="Genomic_DNA"/>
</dbReference>
<feature type="compositionally biased region" description="Basic residues" evidence="2">
    <location>
        <begin position="469"/>
        <end position="480"/>
    </location>
</feature>
<feature type="region of interest" description="Disordered" evidence="2">
    <location>
        <begin position="54"/>
        <end position="77"/>
    </location>
</feature>
<gene>
    <name evidence="3" type="primary">NDAI0H02970</name>
    <name evidence="3" type="ordered locus">NDAI_0H02970</name>
</gene>